<keyword evidence="3" id="KW-0067">ATP-binding</keyword>
<gene>
    <name evidence="5" type="ORF">KHQ06_23605</name>
</gene>
<dbReference type="EMBL" id="CP074371">
    <property type="protein sequence ID" value="QVI19381.1"/>
    <property type="molecule type" value="Genomic_DNA"/>
</dbReference>
<dbReference type="PRINTS" id="PR01438">
    <property type="entry name" value="UNVRSLSTRESS"/>
</dbReference>
<proteinExistence type="inferred from homology"/>
<evidence type="ECO:0000256" key="3">
    <source>
        <dbReference type="ARBA" id="ARBA00022840"/>
    </source>
</evidence>
<dbReference type="PANTHER" id="PTHR46268:SF27">
    <property type="entry name" value="UNIVERSAL STRESS PROTEIN RV2623"/>
    <property type="match status" value="1"/>
</dbReference>
<reference evidence="5 6" key="1">
    <citation type="submission" date="2021-04" db="EMBL/GenBank/DDBJ databases">
        <title>Nocardia tengchongensis.</title>
        <authorList>
            <person name="Zhuang k."/>
            <person name="Ran Y."/>
            <person name="Li W."/>
        </authorList>
    </citation>
    <scope>NUCLEOTIDE SEQUENCE [LARGE SCALE GENOMIC DNA]</scope>
    <source>
        <strain evidence="5 6">CFH S0057</strain>
    </source>
</reference>
<dbReference type="RefSeq" id="WP_213555414.1">
    <property type="nucleotide sequence ID" value="NZ_JBHXAJ010000006.1"/>
</dbReference>
<evidence type="ECO:0000313" key="5">
    <source>
        <dbReference type="EMBL" id="QVI19381.1"/>
    </source>
</evidence>
<evidence type="ECO:0000256" key="2">
    <source>
        <dbReference type="ARBA" id="ARBA00022741"/>
    </source>
</evidence>
<dbReference type="InterPro" id="IPR006015">
    <property type="entry name" value="Universal_stress_UspA"/>
</dbReference>
<evidence type="ECO:0000256" key="1">
    <source>
        <dbReference type="ARBA" id="ARBA00008791"/>
    </source>
</evidence>
<dbReference type="SUPFAM" id="SSF52402">
    <property type="entry name" value="Adenine nucleotide alpha hydrolases-like"/>
    <property type="match status" value="2"/>
</dbReference>
<feature type="domain" description="UspA" evidence="4">
    <location>
        <begin position="15"/>
        <end position="152"/>
    </location>
</feature>
<dbReference type="Pfam" id="PF00582">
    <property type="entry name" value="Usp"/>
    <property type="match status" value="2"/>
</dbReference>
<comment type="similarity">
    <text evidence="1">Belongs to the universal stress protein A family.</text>
</comment>
<name>A0ABX8CJC2_9NOCA</name>
<keyword evidence="6" id="KW-1185">Reference proteome</keyword>
<dbReference type="Gene3D" id="3.40.50.620">
    <property type="entry name" value="HUPs"/>
    <property type="match status" value="2"/>
</dbReference>
<evidence type="ECO:0000313" key="6">
    <source>
        <dbReference type="Proteomes" id="UP000683310"/>
    </source>
</evidence>
<feature type="domain" description="UspA" evidence="4">
    <location>
        <begin position="165"/>
        <end position="298"/>
    </location>
</feature>
<sequence>MTADFDPRAAQTRARIIAAVDGSATSYQAALWAVVDAGLHGCGLHIVTSISLPVGEVPGEMLAAADRELLAREGQRIVDEASRVARAGAPGTAVEITTEVIHEPIIGYLLGQSRQVRAIAVGSRGLGAIRGAILGSVADAVIRHAHCPVAAIHATAASDPLSAEKPVLVGVDGTPNSVPALELAFAEAASRKVGLTALHAWTDILGSYVPLIGWEPLRAQENELLSERLAGFGERYPEVSVRRLLVMERPDQALLRESEYAQLVVVGSRGRGGFEGMLLGSTSSTVLHNVETPTIVVRA</sequence>
<keyword evidence="2" id="KW-0547">Nucleotide-binding</keyword>
<accession>A0ABX8CJC2</accession>
<dbReference type="InterPro" id="IPR014729">
    <property type="entry name" value="Rossmann-like_a/b/a_fold"/>
</dbReference>
<dbReference type="Proteomes" id="UP000683310">
    <property type="component" value="Chromosome"/>
</dbReference>
<organism evidence="5 6">
    <name type="scientific">Nocardia tengchongensis</name>
    <dbReference type="NCBI Taxonomy" id="2055889"/>
    <lineage>
        <taxon>Bacteria</taxon>
        <taxon>Bacillati</taxon>
        <taxon>Actinomycetota</taxon>
        <taxon>Actinomycetes</taxon>
        <taxon>Mycobacteriales</taxon>
        <taxon>Nocardiaceae</taxon>
        <taxon>Nocardia</taxon>
    </lineage>
</organism>
<dbReference type="InterPro" id="IPR006016">
    <property type="entry name" value="UspA"/>
</dbReference>
<evidence type="ECO:0000259" key="4">
    <source>
        <dbReference type="Pfam" id="PF00582"/>
    </source>
</evidence>
<dbReference type="PANTHER" id="PTHR46268">
    <property type="entry name" value="STRESS RESPONSE PROTEIN NHAX"/>
    <property type="match status" value="1"/>
</dbReference>
<protein>
    <submittedName>
        <fullName evidence="5">Universal stress protein</fullName>
    </submittedName>
</protein>